<dbReference type="SUPFAM" id="SSF53474">
    <property type="entry name" value="alpha/beta-Hydrolases"/>
    <property type="match status" value="1"/>
</dbReference>
<dbReference type="OrthoDB" id="408631at2759"/>
<protein>
    <submittedName>
        <fullName evidence="3">Esterase/lipase/thioesterase</fullName>
    </submittedName>
</protein>
<organism evidence="3 4">
    <name type="scientific">Heterobasidion irregulare (strain TC 32-1)</name>
    <dbReference type="NCBI Taxonomy" id="747525"/>
    <lineage>
        <taxon>Eukaryota</taxon>
        <taxon>Fungi</taxon>
        <taxon>Dikarya</taxon>
        <taxon>Basidiomycota</taxon>
        <taxon>Agaricomycotina</taxon>
        <taxon>Agaricomycetes</taxon>
        <taxon>Russulales</taxon>
        <taxon>Bondarzewiaceae</taxon>
        <taxon>Heterobasidion</taxon>
        <taxon>Heterobasidion annosum species complex</taxon>
    </lineage>
</organism>
<dbReference type="FunCoup" id="W4JMZ2">
    <property type="interactions" value="121"/>
</dbReference>
<dbReference type="InterPro" id="IPR013094">
    <property type="entry name" value="AB_hydrolase_3"/>
</dbReference>
<keyword evidence="4" id="KW-1185">Reference proteome</keyword>
<accession>W4JMZ2</accession>
<dbReference type="InterPro" id="IPR050300">
    <property type="entry name" value="GDXG_lipolytic_enzyme"/>
</dbReference>
<reference evidence="3 4" key="1">
    <citation type="journal article" date="2012" name="New Phytol.">
        <title>Insight into trade-off between wood decay and parasitism from the genome of a fungal forest pathogen.</title>
        <authorList>
            <person name="Olson A."/>
            <person name="Aerts A."/>
            <person name="Asiegbu F."/>
            <person name="Belbahri L."/>
            <person name="Bouzid O."/>
            <person name="Broberg A."/>
            <person name="Canback B."/>
            <person name="Coutinho P.M."/>
            <person name="Cullen D."/>
            <person name="Dalman K."/>
            <person name="Deflorio G."/>
            <person name="van Diepen L.T."/>
            <person name="Dunand C."/>
            <person name="Duplessis S."/>
            <person name="Durling M."/>
            <person name="Gonthier P."/>
            <person name="Grimwood J."/>
            <person name="Fossdal C.G."/>
            <person name="Hansson D."/>
            <person name="Henrissat B."/>
            <person name="Hietala A."/>
            <person name="Himmelstrand K."/>
            <person name="Hoffmeister D."/>
            <person name="Hogberg N."/>
            <person name="James T.Y."/>
            <person name="Karlsson M."/>
            <person name="Kohler A."/>
            <person name="Kues U."/>
            <person name="Lee Y.H."/>
            <person name="Lin Y.C."/>
            <person name="Lind M."/>
            <person name="Lindquist E."/>
            <person name="Lombard V."/>
            <person name="Lucas S."/>
            <person name="Lunden K."/>
            <person name="Morin E."/>
            <person name="Murat C."/>
            <person name="Park J."/>
            <person name="Raffaello T."/>
            <person name="Rouze P."/>
            <person name="Salamov A."/>
            <person name="Schmutz J."/>
            <person name="Solheim H."/>
            <person name="Stahlberg J."/>
            <person name="Velez H."/>
            <person name="de Vries R.P."/>
            <person name="Wiebenga A."/>
            <person name="Woodward S."/>
            <person name="Yakovlev I."/>
            <person name="Garbelotto M."/>
            <person name="Martin F."/>
            <person name="Grigoriev I.V."/>
            <person name="Stenlid J."/>
        </authorList>
    </citation>
    <scope>NUCLEOTIDE SEQUENCE [LARGE SCALE GENOMIC DNA]</scope>
    <source>
        <strain evidence="3 4">TC 32-1</strain>
    </source>
</reference>
<gene>
    <name evidence="3" type="ORF">HETIRDRAFT_57468</name>
</gene>
<dbReference type="eggNOG" id="KOG1515">
    <property type="taxonomic scope" value="Eukaryota"/>
</dbReference>
<dbReference type="InParanoid" id="W4JMZ2"/>
<dbReference type="Pfam" id="PF07859">
    <property type="entry name" value="Abhydrolase_3"/>
    <property type="match status" value="1"/>
</dbReference>
<dbReference type="ESTHER" id="9agam-w4jmz2">
    <property type="family name" value="Hormone-sensitive_lipase_like"/>
</dbReference>
<evidence type="ECO:0000256" key="1">
    <source>
        <dbReference type="ARBA" id="ARBA00022801"/>
    </source>
</evidence>
<dbReference type="GO" id="GO:0016787">
    <property type="term" value="F:hydrolase activity"/>
    <property type="evidence" value="ECO:0007669"/>
    <property type="project" value="UniProtKB-KW"/>
</dbReference>
<evidence type="ECO:0000313" key="3">
    <source>
        <dbReference type="EMBL" id="ETW74927.1"/>
    </source>
</evidence>
<dbReference type="AlphaFoldDB" id="W4JMZ2"/>
<dbReference type="PANTHER" id="PTHR48081">
    <property type="entry name" value="AB HYDROLASE SUPERFAMILY PROTEIN C4A8.06C"/>
    <property type="match status" value="1"/>
</dbReference>
<evidence type="ECO:0000313" key="4">
    <source>
        <dbReference type="Proteomes" id="UP000030671"/>
    </source>
</evidence>
<dbReference type="PANTHER" id="PTHR48081:SF8">
    <property type="entry name" value="ALPHA_BETA HYDROLASE FOLD-3 DOMAIN-CONTAINING PROTEIN-RELATED"/>
    <property type="match status" value="1"/>
</dbReference>
<keyword evidence="1" id="KW-0378">Hydrolase</keyword>
<dbReference type="RefSeq" id="XP_009553068.1">
    <property type="nucleotide sequence ID" value="XM_009554773.1"/>
</dbReference>
<evidence type="ECO:0000259" key="2">
    <source>
        <dbReference type="Pfam" id="PF07859"/>
    </source>
</evidence>
<name>W4JMZ2_HETIT</name>
<feature type="domain" description="Alpha/beta hydrolase fold-3" evidence="2">
    <location>
        <begin position="34"/>
        <end position="250"/>
    </location>
</feature>
<dbReference type="GeneID" id="20678396"/>
<dbReference type="HOGENOM" id="CLU_012494_6_3_1"/>
<dbReference type="KEGG" id="hir:HETIRDRAFT_57468"/>
<dbReference type="EMBL" id="KI925467">
    <property type="protein sequence ID" value="ETW74927.1"/>
    <property type="molecule type" value="Genomic_DNA"/>
</dbReference>
<feature type="non-terminal residue" evidence="3">
    <location>
        <position position="1"/>
    </location>
</feature>
<dbReference type="STRING" id="747525.W4JMZ2"/>
<proteinExistence type="predicted"/>
<dbReference type="Proteomes" id="UP000030671">
    <property type="component" value="Unassembled WGS sequence"/>
</dbReference>
<dbReference type="InterPro" id="IPR029058">
    <property type="entry name" value="AB_hydrolase_fold"/>
</dbReference>
<sequence length="279" mass="30537">VQDHQVPVGGQARILARCVVPTPANARGKTFPLLVWYHAGGFISGYAAMDDYILRHICVELQISIVNVDYRLAPEFPFPTGINDSYAALKWAVQNVALLSANLSKGFIVSGLSAGGTIAAVMALRARDDPFFRSYPLTGQILHSPATIHPAAYPDRQAKIAIFYSSLSFTHAPILPGRALAWFYGLVKAPPADPDFSPLLASEHAGLPPLWMQLAGMDPLRDEALLYEKVLRTSGVQTKLHVYPGVPHAFEFVFPKLSISIQFRSDFRDGIKWLLALSA</sequence>
<dbReference type="Gene3D" id="3.40.50.1820">
    <property type="entry name" value="alpha/beta hydrolase"/>
    <property type="match status" value="1"/>
</dbReference>